<dbReference type="Gene3D" id="3.40.50.1110">
    <property type="entry name" value="SGNH hydrolase"/>
    <property type="match status" value="1"/>
</dbReference>
<comment type="caution">
    <text evidence="1">The sequence shown here is derived from an EMBL/GenBank/DDBJ whole genome shotgun (WGS) entry which is preliminary data.</text>
</comment>
<name>A0ABW5HGH8_9PSEU</name>
<evidence type="ECO:0000313" key="2">
    <source>
        <dbReference type="Proteomes" id="UP001597483"/>
    </source>
</evidence>
<reference evidence="2" key="1">
    <citation type="journal article" date="2019" name="Int. J. Syst. Evol. Microbiol.">
        <title>The Global Catalogue of Microorganisms (GCM) 10K type strain sequencing project: providing services to taxonomists for standard genome sequencing and annotation.</title>
        <authorList>
            <consortium name="The Broad Institute Genomics Platform"/>
            <consortium name="The Broad Institute Genome Sequencing Center for Infectious Disease"/>
            <person name="Wu L."/>
            <person name="Ma J."/>
        </authorList>
    </citation>
    <scope>NUCLEOTIDE SEQUENCE [LARGE SCALE GENOMIC DNA]</scope>
    <source>
        <strain evidence="2">CGMCC 4.7641</strain>
    </source>
</reference>
<organism evidence="1 2">
    <name type="scientific">Amycolatopsis silviterrae</name>
    <dbReference type="NCBI Taxonomy" id="1656914"/>
    <lineage>
        <taxon>Bacteria</taxon>
        <taxon>Bacillati</taxon>
        <taxon>Actinomycetota</taxon>
        <taxon>Actinomycetes</taxon>
        <taxon>Pseudonocardiales</taxon>
        <taxon>Pseudonocardiaceae</taxon>
        <taxon>Amycolatopsis</taxon>
    </lineage>
</organism>
<evidence type="ECO:0000313" key="1">
    <source>
        <dbReference type="EMBL" id="MFD2472408.1"/>
    </source>
</evidence>
<sequence>MPMQQPYQELGLAARPFVTFTLKPNFKSATVSTGPQGFREHYTEEGTPIDLRMLRSRYAECRVLLGGSVAFGIGASSDRTTMAALLSRPQLPFVNLGVSGAGCAQELAYYLSLRHLLPEVRDVVLFSGFAECVHAGLKEASVFHPFGGTVLGPQRCDPAPGRLRRLAGAGRTRQKAAREWDQAQVEDNLLAPELLDSRLAGTLERAVRNMEIWRALADSLRLRVHYVLQPAIGWTPKKLTGLEQENWEHDQVHLGAAVRWLASQPVYRRAKDELSAGAAAAGLDFHDANDWIAEGYDDTSIFIDVAHFYDEGQRVLASRLEKHLDWK</sequence>
<dbReference type="Proteomes" id="UP001597483">
    <property type="component" value="Unassembled WGS sequence"/>
</dbReference>
<evidence type="ECO:0008006" key="3">
    <source>
        <dbReference type="Google" id="ProtNLM"/>
    </source>
</evidence>
<dbReference type="SUPFAM" id="SSF52266">
    <property type="entry name" value="SGNH hydrolase"/>
    <property type="match status" value="1"/>
</dbReference>
<dbReference type="RefSeq" id="WP_378310060.1">
    <property type="nucleotide sequence ID" value="NZ_JBHUKS010000026.1"/>
</dbReference>
<accession>A0ABW5HGH8</accession>
<protein>
    <recommendedName>
        <fullName evidence="3">SGNH/GDSL hydrolase family protein</fullName>
    </recommendedName>
</protein>
<gene>
    <name evidence="1" type="ORF">ACFSVL_33780</name>
</gene>
<dbReference type="EMBL" id="JBHUKS010000026">
    <property type="protein sequence ID" value="MFD2472408.1"/>
    <property type="molecule type" value="Genomic_DNA"/>
</dbReference>
<proteinExistence type="predicted"/>
<dbReference type="InterPro" id="IPR036514">
    <property type="entry name" value="SGNH_hydro_sf"/>
</dbReference>
<keyword evidence="2" id="KW-1185">Reference proteome</keyword>